<keyword evidence="1" id="KW-0732">Signal</keyword>
<keyword evidence="2" id="KW-0614">Plasmid</keyword>
<dbReference type="Gene3D" id="3.40.30.10">
    <property type="entry name" value="Glutaredoxin"/>
    <property type="match status" value="1"/>
</dbReference>
<feature type="chain" id="PRO_5010588132" evidence="1">
    <location>
        <begin position="25"/>
        <end position="348"/>
    </location>
</feature>
<accession>A0A1S6KQ70</accession>
<dbReference type="InterPro" id="IPR039555">
    <property type="entry name" value="TraF/TrbB"/>
</dbReference>
<dbReference type="RefSeq" id="WP_015062999.1">
    <property type="nucleotide sequence ID" value="NZ_KY320277.1"/>
</dbReference>
<dbReference type="SUPFAM" id="SSF52833">
    <property type="entry name" value="Thioredoxin-like"/>
    <property type="match status" value="1"/>
</dbReference>
<name>A0A1S6KQ70_9ENTR</name>
<feature type="signal peptide" evidence="1">
    <location>
        <begin position="1"/>
        <end position="24"/>
    </location>
</feature>
<evidence type="ECO:0000256" key="1">
    <source>
        <dbReference type="SAM" id="SignalP"/>
    </source>
</evidence>
<evidence type="ECO:0000313" key="2">
    <source>
        <dbReference type="EMBL" id="AQT23514.1"/>
    </source>
</evidence>
<dbReference type="AlphaFoldDB" id="A0A1S6KQ70"/>
<dbReference type="Pfam" id="PF13728">
    <property type="entry name" value="TraF"/>
    <property type="match status" value="1"/>
</dbReference>
<dbReference type="NCBIfam" id="TIGR02740">
    <property type="entry name" value="TraF-like"/>
    <property type="match status" value="1"/>
</dbReference>
<geneLocation type="plasmid" evidence="2">
    <name>pLec-476cz</name>
</geneLocation>
<dbReference type="InterPro" id="IPR014111">
    <property type="entry name" value="T4SS_TraF-like"/>
</dbReference>
<organism evidence="2">
    <name type="scientific">Leclercia adecarboxylata</name>
    <dbReference type="NCBI Taxonomy" id="83655"/>
    <lineage>
        <taxon>Bacteria</taxon>
        <taxon>Pseudomonadati</taxon>
        <taxon>Pseudomonadota</taxon>
        <taxon>Gammaproteobacteria</taxon>
        <taxon>Enterobacterales</taxon>
        <taxon>Enterobacteriaceae</taxon>
        <taxon>Leclercia</taxon>
    </lineage>
</organism>
<dbReference type="EMBL" id="KY320277">
    <property type="protein sequence ID" value="AQT23514.1"/>
    <property type="molecule type" value="Genomic_DNA"/>
</dbReference>
<protein>
    <submittedName>
        <fullName evidence="2">TraF</fullName>
    </submittedName>
</protein>
<dbReference type="InterPro" id="IPR036249">
    <property type="entry name" value="Thioredoxin-like_sf"/>
</dbReference>
<proteinExistence type="predicted"/>
<sequence length="348" mass="39657">MTRLTLLPSKMLVLMSLFITGVHANEDQTLIKDTPFVSGQAFKKGFFWYDDPARKTEEEINETTPPVASSSQPVQEEKIDLNSKWLKDNMPRLLTQAMDNPTPENLSRFYTAQRLMLDIGTRFSDKSKDYFLKNPMMSEKRRQPVEKVALDAHRTVVEKNQQTVMKDIFTRSGLFFFFQSTCEFCHEESQILQFMQNYYSVDILPVSMDGRPLQNGLFQDFSVPNAQIIDQFKIREVPTIFLVSKDGSSAQRISEGMITAEELKNTIILAAKGMNLIDDASFQSTLDIKRQYTIGEDGVITVNKSEMESDPFLLQRIMDQKLEGYDMPTADPVNYLNVGGSLGGPYAR</sequence>
<reference evidence="2" key="1">
    <citation type="submission" date="2016-12" db="EMBL/GenBank/DDBJ databases">
        <title>Complete nucleotide sequences of two VIM-1-encoding plasmids from Klebsiella pneumoniae and Leclercia adecarboxylata isolates of Czech origin.</title>
        <authorList>
            <person name="Papagiannitsis C."/>
            <person name="Papousek I."/>
            <person name="Hrabak J."/>
            <person name="Dolejska M."/>
        </authorList>
    </citation>
    <scope>NUCLEOTIDE SEQUENCE</scope>
    <source>
        <plasmid evidence="2">pLec-476cz</plasmid>
    </source>
</reference>